<proteinExistence type="predicted"/>
<comment type="caution">
    <text evidence="1">The sequence shown here is derived from an EMBL/GenBank/DDBJ whole genome shotgun (WGS) entry which is preliminary data.</text>
</comment>
<evidence type="ECO:0000313" key="2">
    <source>
        <dbReference type="Proteomes" id="UP000724584"/>
    </source>
</evidence>
<reference evidence="1 2" key="1">
    <citation type="journal article" date="2021" name="Nat. Commun.">
        <title>Genetic determinants of endophytism in the Arabidopsis root mycobiome.</title>
        <authorList>
            <person name="Mesny F."/>
            <person name="Miyauchi S."/>
            <person name="Thiergart T."/>
            <person name="Pickel B."/>
            <person name="Atanasova L."/>
            <person name="Karlsson M."/>
            <person name="Huettel B."/>
            <person name="Barry K.W."/>
            <person name="Haridas S."/>
            <person name="Chen C."/>
            <person name="Bauer D."/>
            <person name="Andreopoulos W."/>
            <person name="Pangilinan J."/>
            <person name="LaButti K."/>
            <person name="Riley R."/>
            <person name="Lipzen A."/>
            <person name="Clum A."/>
            <person name="Drula E."/>
            <person name="Henrissat B."/>
            <person name="Kohler A."/>
            <person name="Grigoriev I.V."/>
            <person name="Martin F.M."/>
            <person name="Hacquard S."/>
        </authorList>
    </citation>
    <scope>NUCLEOTIDE SEQUENCE [LARGE SCALE GENOMIC DNA]</scope>
    <source>
        <strain evidence="1 2">MPI-SDFR-AT-0079</strain>
    </source>
</reference>
<accession>A0ACB7P2X7</accession>
<protein>
    <submittedName>
        <fullName evidence="1">Uncharacterized protein</fullName>
    </submittedName>
</protein>
<name>A0ACB7P2X7_9PEZI</name>
<dbReference type="EMBL" id="JAGIZQ010000006">
    <property type="protein sequence ID" value="KAH6623905.1"/>
    <property type="molecule type" value="Genomic_DNA"/>
</dbReference>
<organism evidence="1 2">
    <name type="scientific">Chaetomium tenue</name>
    <dbReference type="NCBI Taxonomy" id="1854479"/>
    <lineage>
        <taxon>Eukaryota</taxon>
        <taxon>Fungi</taxon>
        <taxon>Dikarya</taxon>
        <taxon>Ascomycota</taxon>
        <taxon>Pezizomycotina</taxon>
        <taxon>Sordariomycetes</taxon>
        <taxon>Sordariomycetidae</taxon>
        <taxon>Sordariales</taxon>
        <taxon>Chaetomiaceae</taxon>
        <taxon>Chaetomium</taxon>
    </lineage>
</organism>
<dbReference type="Proteomes" id="UP000724584">
    <property type="component" value="Unassembled WGS sequence"/>
</dbReference>
<sequence length="812" mass="86864">MDQPRKSLLSYLLAGASLLSQLQQGALAHDRRAAAGTLVPRTWEGKSYGCKCYFGDDCWPVANQWAALNTTGTLGTIPTYDAAACADVTANYPKEQWINDQDATLMWKYFTNSSCVPTTDPSTACTPGYYGTYVIRAKDKAHIKAGVDFARAHNLRLIVRNTGHDFMGRSTGWGALVINTHSFQDVEFTKSWAGGSCGYKGSAVTVGAGVQGRALLRQAVAQDPPVTVVTGECPTVGIAGGFVQGGGHGPLTTIFGFAADNALSFDVITAEGEYVTANAKKNPELFWGLKGGGPGSYGVVVSASFKTFPEHQSAGATLYINSTLTNDTGVFWEGVRIFHSHANYFVDNGLYVYFSVGPGSLRIRPFVAYNQTAAELEAVLAPLKADLSAAGVPFYSAPANQYATFFDLYLDLFEDEMAGAPTLTSGWTFGRTDIEDNNDGIIEAFKTALSPRADLVNQGYMVGHLFGAGHASQPAGISATNPRFRDSSDLLLYLIPLPTDATLEQKADIQDLLTNTVDRAMKDAAPNGCAYVNEADPYQEDWQNHFWGPTVYPKLQSLKQAWDPNGVFYALSTPGTEQWDVIEYGTRLCKRFGGVLYGAVLVPPGAGLGRRALVGVAWAQSSEKRTASRGCLGRSRSRVGPVFLPEIVVVAREAQPLAESGCDSVEEGAEGDNRRAEDAHVRFYHAVQGAADLIDEEVHGDGHAKLSIIHRGSIQANGALDVRIPQGVKRLAQAEVNADHGTHETGHGEGACHGANNAVILDKAYSHYNPSCVHPQSDCDGGDDGRDDDGRSHSASAGIVVSHCKNQISPAT</sequence>
<evidence type="ECO:0000313" key="1">
    <source>
        <dbReference type="EMBL" id="KAH6623905.1"/>
    </source>
</evidence>
<keyword evidence="2" id="KW-1185">Reference proteome</keyword>
<gene>
    <name evidence="1" type="ORF">F5144DRAFT_595993</name>
</gene>